<dbReference type="InterPro" id="IPR036188">
    <property type="entry name" value="FAD/NAD-bd_sf"/>
</dbReference>
<name>A0A2N7WG16_9BURK</name>
<dbReference type="PANTHER" id="PTHR13847">
    <property type="entry name" value="SARCOSINE DEHYDROGENASE-RELATED"/>
    <property type="match status" value="1"/>
</dbReference>
<dbReference type="RefSeq" id="WP_102607998.1">
    <property type="nucleotide sequence ID" value="NZ_CADIKD010000006.1"/>
</dbReference>
<dbReference type="SUPFAM" id="SSF51905">
    <property type="entry name" value="FAD/NAD(P)-binding domain"/>
    <property type="match status" value="1"/>
</dbReference>
<sequence length="430" mass="46945">MKTAAASYYEATVERPHYPSQATVREEATVCVVGGGFAGLATALGLVERGMRDIVVLEAERIGFGASGRNGGFVFGGYSLECADLLRALGPHDARALYRLTLDAVKLIGARIARHDIACDVVNAGIVLADWFGRPDALAAQRELMRTSFGAEWEPIPRGVLRERLKTERYHGGLLERHGFHFHPLKYALGIAKALADAGVRIYEHSAALQFQREHDRHLVRTANGSGSVVASHVVMVGGGYARGVYRPVERAVLPIATYVAATEPLGSRLKEAIDCAAAVYDTRFSFDYYRPLVDTRILWGGRISIFERRPDVIARLLMRDLLRVYPQLEGVRFEYAWSGLMSYGRHKMPQIGRCPDGVWHAVGFGGHGVAPTTAAGELLAAAIAEGRPIPAPFARFGLEPMYGTLGLAAAEMTYLTKVAADAIAERRQR</sequence>
<dbReference type="InterPro" id="IPR006076">
    <property type="entry name" value="FAD-dep_OxRdtase"/>
</dbReference>
<reference evidence="3 4" key="1">
    <citation type="submission" date="2018-01" db="EMBL/GenBank/DDBJ databases">
        <title>Whole genome analyses suggest that Burkholderia sensu lato contains two further novel genera in the rhizoxinica-symbiotica group Mycetohabitans gen. nov., and Trinickia gen. nov.: implications for the evolution of diazotrophy and nodulation in the Burkholderiaceae.</title>
        <authorList>
            <person name="Estrada-de los Santos P."/>
            <person name="Palmer M."/>
            <person name="Chavez-Ramirez B."/>
            <person name="Beukes C."/>
            <person name="Steenkamp E.T."/>
            <person name="Hirsch A.M."/>
            <person name="Manyaka P."/>
            <person name="Maluk M."/>
            <person name="Lafos M."/>
            <person name="Crook M."/>
            <person name="Gross E."/>
            <person name="Simon M.F."/>
            <person name="Bueno dos Reis Junior F."/>
            <person name="Poole P.S."/>
            <person name="Venter S.N."/>
            <person name="James E.K."/>
        </authorList>
    </citation>
    <scope>NUCLEOTIDE SEQUENCE [LARGE SCALE GENOMIC DNA]</scope>
    <source>
        <strain evidence="3 4">GP25-8</strain>
    </source>
</reference>
<dbReference type="Pfam" id="PF01266">
    <property type="entry name" value="DAO"/>
    <property type="match status" value="1"/>
</dbReference>
<evidence type="ECO:0000256" key="1">
    <source>
        <dbReference type="ARBA" id="ARBA00023002"/>
    </source>
</evidence>
<evidence type="ECO:0000313" key="4">
    <source>
        <dbReference type="Proteomes" id="UP000235347"/>
    </source>
</evidence>
<keyword evidence="4" id="KW-1185">Reference proteome</keyword>
<evidence type="ECO:0000259" key="2">
    <source>
        <dbReference type="Pfam" id="PF01266"/>
    </source>
</evidence>
<protein>
    <submittedName>
        <fullName evidence="3">FAD-dependent oxidoreductase</fullName>
    </submittedName>
</protein>
<keyword evidence="1" id="KW-0560">Oxidoreductase</keyword>
<dbReference type="Gene3D" id="3.50.50.60">
    <property type="entry name" value="FAD/NAD(P)-binding domain"/>
    <property type="match status" value="1"/>
</dbReference>
<dbReference type="Gene3D" id="3.30.9.10">
    <property type="entry name" value="D-Amino Acid Oxidase, subunit A, domain 2"/>
    <property type="match status" value="1"/>
</dbReference>
<accession>A0A2N7WG16</accession>
<dbReference type="AlphaFoldDB" id="A0A2N7WG16"/>
<dbReference type="GO" id="GO:0005737">
    <property type="term" value="C:cytoplasm"/>
    <property type="evidence" value="ECO:0007669"/>
    <property type="project" value="TreeGrafter"/>
</dbReference>
<dbReference type="GO" id="GO:0016491">
    <property type="term" value="F:oxidoreductase activity"/>
    <property type="evidence" value="ECO:0007669"/>
    <property type="project" value="UniProtKB-KW"/>
</dbReference>
<evidence type="ECO:0000313" key="3">
    <source>
        <dbReference type="EMBL" id="PMS28409.1"/>
    </source>
</evidence>
<proteinExistence type="predicted"/>
<dbReference type="PANTHER" id="PTHR13847:SF281">
    <property type="entry name" value="FAD DEPENDENT OXIDOREDUCTASE DOMAIN-CONTAINING PROTEIN"/>
    <property type="match status" value="1"/>
</dbReference>
<comment type="caution">
    <text evidence="3">The sequence shown here is derived from an EMBL/GenBank/DDBJ whole genome shotgun (WGS) entry which is preliminary data.</text>
</comment>
<feature type="domain" description="FAD dependent oxidoreductase" evidence="2">
    <location>
        <begin position="30"/>
        <end position="382"/>
    </location>
</feature>
<dbReference type="EMBL" id="PNYB01000001">
    <property type="protein sequence ID" value="PMS28409.1"/>
    <property type="molecule type" value="Genomic_DNA"/>
</dbReference>
<gene>
    <name evidence="3" type="ORF">C0Z19_01445</name>
</gene>
<dbReference type="Proteomes" id="UP000235347">
    <property type="component" value="Unassembled WGS sequence"/>
</dbReference>
<organism evidence="3 4">
    <name type="scientific">Trinickia soli</name>
    <dbReference type="NCBI Taxonomy" id="380675"/>
    <lineage>
        <taxon>Bacteria</taxon>
        <taxon>Pseudomonadati</taxon>
        <taxon>Pseudomonadota</taxon>
        <taxon>Betaproteobacteria</taxon>
        <taxon>Burkholderiales</taxon>
        <taxon>Burkholderiaceae</taxon>
        <taxon>Trinickia</taxon>
    </lineage>
</organism>